<keyword evidence="2" id="KW-1185">Reference proteome</keyword>
<protein>
    <submittedName>
        <fullName evidence="1">Uncharacterized protein</fullName>
    </submittedName>
</protein>
<proteinExistence type="predicted"/>
<evidence type="ECO:0000313" key="2">
    <source>
        <dbReference type="Proteomes" id="UP001315278"/>
    </source>
</evidence>
<dbReference type="Proteomes" id="UP001315278">
    <property type="component" value="Unassembled WGS sequence"/>
</dbReference>
<reference evidence="2" key="1">
    <citation type="journal article" date="2021" name="ISME J.">
        <title>Evolutionary origin and ecological implication of a unique nif island in free-living Bradyrhizobium lineages.</title>
        <authorList>
            <person name="Tao J."/>
        </authorList>
    </citation>
    <scope>NUCLEOTIDE SEQUENCE [LARGE SCALE GENOMIC DNA]</scope>
    <source>
        <strain evidence="2">SZCCT0434</strain>
    </source>
</reference>
<sequence>MLSGTPSEVHSATALADLTPEQRHLLSLAFEQTLRRLNLVDRNDPICEIDARKIVEIAANDATNAVAIAGIAVRQLGPDR</sequence>
<organism evidence="1 2">
    <name type="scientific">Bradyrhizobium jicamae</name>
    <dbReference type="NCBI Taxonomy" id="280332"/>
    <lineage>
        <taxon>Bacteria</taxon>
        <taxon>Pseudomonadati</taxon>
        <taxon>Pseudomonadota</taxon>
        <taxon>Alphaproteobacteria</taxon>
        <taxon>Hyphomicrobiales</taxon>
        <taxon>Nitrobacteraceae</taxon>
        <taxon>Bradyrhizobium</taxon>
    </lineage>
</organism>
<accession>A0ABS5FSS6</accession>
<gene>
    <name evidence="1" type="ORF">JQ615_30935</name>
</gene>
<comment type="caution">
    <text evidence="1">The sequence shown here is derived from an EMBL/GenBank/DDBJ whole genome shotgun (WGS) entry which is preliminary data.</text>
</comment>
<dbReference type="RefSeq" id="WP_212400046.1">
    <property type="nucleotide sequence ID" value="NZ_JAFCJH010000044.1"/>
</dbReference>
<name>A0ABS5FSS6_9BRAD</name>
<dbReference type="EMBL" id="JAFCJH010000044">
    <property type="protein sequence ID" value="MBR0799796.1"/>
    <property type="molecule type" value="Genomic_DNA"/>
</dbReference>
<evidence type="ECO:0000313" key="1">
    <source>
        <dbReference type="EMBL" id="MBR0799796.1"/>
    </source>
</evidence>